<evidence type="ECO:0000313" key="10">
    <source>
        <dbReference type="EMBL" id="KAJ2867995.1"/>
    </source>
</evidence>
<dbReference type="PANTHER" id="PTHR43731">
    <property type="entry name" value="RHOMBOID PROTEASE"/>
    <property type="match status" value="1"/>
</dbReference>
<evidence type="ECO:0000256" key="2">
    <source>
        <dbReference type="ARBA" id="ARBA00009045"/>
    </source>
</evidence>
<evidence type="ECO:0000259" key="9">
    <source>
        <dbReference type="Pfam" id="PF01694"/>
    </source>
</evidence>
<evidence type="ECO:0000256" key="4">
    <source>
        <dbReference type="ARBA" id="ARBA00022801"/>
    </source>
</evidence>
<feature type="transmembrane region" description="Helical" evidence="8">
    <location>
        <begin position="313"/>
        <end position="335"/>
    </location>
</feature>
<protein>
    <recommendedName>
        <fullName evidence="9">Peptidase S54 rhomboid domain-containing protein</fullName>
    </recommendedName>
</protein>
<dbReference type="Pfam" id="PF01694">
    <property type="entry name" value="Rhomboid"/>
    <property type="match status" value="1"/>
</dbReference>
<feature type="transmembrane region" description="Helical" evidence="8">
    <location>
        <begin position="278"/>
        <end position="301"/>
    </location>
</feature>
<keyword evidence="4" id="KW-0378">Hydrolase</keyword>
<evidence type="ECO:0000256" key="7">
    <source>
        <dbReference type="SAM" id="MobiDB-lite"/>
    </source>
</evidence>
<evidence type="ECO:0000256" key="3">
    <source>
        <dbReference type="ARBA" id="ARBA00022692"/>
    </source>
</evidence>
<dbReference type="GO" id="GO:0004252">
    <property type="term" value="F:serine-type endopeptidase activity"/>
    <property type="evidence" value="ECO:0007669"/>
    <property type="project" value="InterPro"/>
</dbReference>
<dbReference type="Proteomes" id="UP001140074">
    <property type="component" value="Unassembled WGS sequence"/>
</dbReference>
<dbReference type="PANTHER" id="PTHR43731:SF14">
    <property type="entry name" value="PRESENILIN-ASSOCIATED RHOMBOID-LIKE PROTEIN, MITOCHONDRIAL"/>
    <property type="match status" value="1"/>
</dbReference>
<feature type="compositionally biased region" description="Basic and acidic residues" evidence="7">
    <location>
        <begin position="31"/>
        <end position="43"/>
    </location>
</feature>
<evidence type="ECO:0000313" key="11">
    <source>
        <dbReference type="Proteomes" id="UP001140074"/>
    </source>
</evidence>
<reference evidence="10" key="1">
    <citation type="submission" date="2022-07" db="EMBL/GenBank/DDBJ databases">
        <title>Phylogenomic reconstructions and comparative analyses of Kickxellomycotina fungi.</title>
        <authorList>
            <person name="Reynolds N.K."/>
            <person name="Stajich J.E."/>
            <person name="Barry K."/>
            <person name="Grigoriev I.V."/>
            <person name="Crous P."/>
            <person name="Smith M.E."/>
        </authorList>
    </citation>
    <scope>NUCLEOTIDE SEQUENCE</scope>
    <source>
        <strain evidence="10">RSA 476</strain>
    </source>
</reference>
<sequence>MASLVPRHCATRQLVWPSTQQRFSTRWYSQHADRADEPKKEPTADGPQTPDDLIKGDGTPVRMKWQIIWAAAFTAGVFCLSSNLCADRYLDNLEKIKALVKAREAGVYTDSTDDIIQQLMGIAAVQALVGSEFRGSKLGQAKAINYIARLPDWVSPAAKHRAITLVCGLCGLSLSERCVYSMITLNIVVFGLWRIPRLLPTMVRHFLHQPHSGKAYTLLTSVFSHATPVHLILNMASLWATGILVTDVVPEEHYIAIYLSAGVISGLAMHIQSALYPAFAIGYLGASGAVYGLMGVVTVLYARNGKLSESFPLTSATMPIMLLISLASDCVGVALKWRGVGYVAHLTGGILGVAYAEWYIGVWDKLVRSCIVRRAKKDVAE</sequence>
<dbReference type="InterPro" id="IPR035952">
    <property type="entry name" value="Rhomboid-like_sf"/>
</dbReference>
<keyword evidence="11" id="KW-1185">Reference proteome</keyword>
<accession>A0A9W8M7B6</accession>
<keyword evidence="6 8" id="KW-0472">Membrane</keyword>
<keyword evidence="3 8" id="KW-0812">Transmembrane</keyword>
<name>A0A9W8M7B6_9FUNG</name>
<feature type="region of interest" description="Disordered" evidence="7">
    <location>
        <begin position="27"/>
        <end position="57"/>
    </location>
</feature>
<feature type="domain" description="Peptidase S54 rhomboid" evidence="9">
    <location>
        <begin position="213"/>
        <end position="356"/>
    </location>
</feature>
<dbReference type="Gene3D" id="1.20.1540.10">
    <property type="entry name" value="Rhomboid-like"/>
    <property type="match status" value="1"/>
</dbReference>
<comment type="subcellular location">
    <subcellularLocation>
        <location evidence="1">Membrane</location>
        <topology evidence="1">Multi-pass membrane protein</topology>
    </subcellularLocation>
</comment>
<evidence type="ECO:0000256" key="5">
    <source>
        <dbReference type="ARBA" id="ARBA00022989"/>
    </source>
</evidence>
<dbReference type="AlphaFoldDB" id="A0A9W8M7B6"/>
<comment type="similarity">
    <text evidence="2">Belongs to the peptidase S54 family.</text>
</comment>
<evidence type="ECO:0000256" key="8">
    <source>
        <dbReference type="SAM" id="Phobius"/>
    </source>
</evidence>
<dbReference type="InterPro" id="IPR022764">
    <property type="entry name" value="Peptidase_S54_rhomboid_dom"/>
</dbReference>
<evidence type="ECO:0000256" key="6">
    <source>
        <dbReference type="ARBA" id="ARBA00023136"/>
    </source>
</evidence>
<feature type="transmembrane region" description="Helical" evidence="8">
    <location>
        <begin position="215"/>
        <end position="233"/>
    </location>
</feature>
<feature type="transmembrane region" description="Helical" evidence="8">
    <location>
        <begin position="342"/>
        <end position="360"/>
    </location>
</feature>
<feature type="transmembrane region" description="Helical" evidence="8">
    <location>
        <begin position="253"/>
        <end position="271"/>
    </location>
</feature>
<dbReference type="EMBL" id="JANBUY010000008">
    <property type="protein sequence ID" value="KAJ2867995.1"/>
    <property type="molecule type" value="Genomic_DNA"/>
</dbReference>
<evidence type="ECO:0000256" key="1">
    <source>
        <dbReference type="ARBA" id="ARBA00004141"/>
    </source>
</evidence>
<organism evidence="10 11">
    <name type="scientific">Coemansia aciculifera</name>
    <dbReference type="NCBI Taxonomy" id="417176"/>
    <lineage>
        <taxon>Eukaryota</taxon>
        <taxon>Fungi</taxon>
        <taxon>Fungi incertae sedis</taxon>
        <taxon>Zoopagomycota</taxon>
        <taxon>Kickxellomycotina</taxon>
        <taxon>Kickxellomycetes</taxon>
        <taxon>Kickxellales</taxon>
        <taxon>Kickxellaceae</taxon>
        <taxon>Coemansia</taxon>
    </lineage>
</organism>
<proteinExistence type="inferred from homology"/>
<dbReference type="SUPFAM" id="SSF144091">
    <property type="entry name" value="Rhomboid-like"/>
    <property type="match status" value="1"/>
</dbReference>
<gene>
    <name evidence="10" type="ORF">GGH94_000415</name>
</gene>
<dbReference type="InterPro" id="IPR050925">
    <property type="entry name" value="Rhomboid_protease_S54"/>
</dbReference>
<keyword evidence="5 8" id="KW-1133">Transmembrane helix</keyword>
<dbReference type="GO" id="GO:0016020">
    <property type="term" value="C:membrane"/>
    <property type="evidence" value="ECO:0007669"/>
    <property type="project" value="UniProtKB-SubCell"/>
</dbReference>
<comment type="caution">
    <text evidence="10">The sequence shown here is derived from an EMBL/GenBank/DDBJ whole genome shotgun (WGS) entry which is preliminary data.</text>
</comment>